<dbReference type="EC" id="2.4.-.-" evidence="7"/>
<keyword evidence="5" id="KW-0472">Membrane</keyword>
<evidence type="ECO:0000256" key="2">
    <source>
        <dbReference type="ARBA" id="ARBA00006739"/>
    </source>
</evidence>
<evidence type="ECO:0000313" key="7">
    <source>
        <dbReference type="EMBL" id="MEQ2357900.1"/>
    </source>
</evidence>
<dbReference type="EMBL" id="JBBMEI010000013">
    <property type="protein sequence ID" value="MEQ2357900.1"/>
    <property type="molecule type" value="Genomic_DNA"/>
</dbReference>
<dbReference type="RefSeq" id="WP_022214286.1">
    <property type="nucleotide sequence ID" value="NZ_JBBMEI010000013.1"/>
</dbReference>
<organism evidence="7 8">
    <name type="scientific">Blautia intestinihominis</name>
    <dbReference type="NCBI Taxonomy" id="3133152"/>
    <lineage>
        <taxon>Bacteria</taxon>
        <taxon>Bacillati</taxon>
        <taxon>Bacillota</taxon>
        <taxon>Clostridia</taxon>
        <taxon>Lachnospirales</taxon>
        <taxon>Lachnospiraceae</taxon>
        <taxon>Blautia</taxon>
    </lineage>
</organism>
<gene>
    <name evidence="7" type="ORF">WMO75_06005</name>
</gene>
<dbReference type="Pfam" id="PF00535">
    <property type="entry name" value="Glycos_transf_2"/>
    <property type="match status" value="1"/>
</dbReference>
<reference evidence="7 8" key="1">
    <citation type="submission" date="2024-03" db="EMBL/GenBank/DDBJ databases">
        <title>Human intestinal bacterial collection.</title>
        <authorList>
            <person name="Pauvert C."/>
            <person name="Hitch T.C.A."/>
            <person name="Clavel T."/>
        </authorList>
    </citation>
    <scope>NUCLEOTIDE SEQUENCE [LARGE SCALE GENOMIC DNA]</scope>
    <source>
        <strain evidence="7 8">CLA-AA-H95</strain>
    </source>
</reference>
<keyword evidence="3 7" id="KW-0328">Glycosyltransferase</keyword>
<sequence length="317" mass="36353">MEVSVVIPNYNGIAFLDSVLASLEGQTLKNFEVIFVDNGSSDGSCSFVAGNYPWVHIIELPENYGFCKAVNEGIKASRAPYVLLLNNDTEVKEDFLEEMVAAIRRHKRAFSCAARMVQYHDRDRLDDAGNFYNALGWSFARGKGRDIHTYEKEEQIFSSCGGAAIYRRKLFEKIGYFDEEHFAYLEDTDIGYRARIYGYENWYAPKAVVYHVGSGTSGSRYNYFKTRYSSRNNVYLIYKNMPLLQIILNLPFLAAGFLIKFLFFAVKGMGKEYLAGIKNGFSISHKGRKVPFSMKHLPNYARIQLELWKNIFVRFTA</sequence>
<proteinExistence type="inferred from homology"/>
<comment type="caution">
    <text evidence="7">The sequence shown here is derived from an EMBL/GenBank/DDBJ whole genome shotgun (WGS) entry which is preliminary data.</text>
</comment>
<keyword evidence="4 7" id="KW-0808">Transferase</keyword>
<evidence type="ECO:0000259" key="6">
    <source>
        <dbReference type="Pfam" id="PF00535"/>
    </source>
</evidence>
<evidence type="ECO:0000256" key="1">
    <source>
        <dbReference type="ARBA" id="ARBA00004776"/>
    </source>
</evidence>
<accession>A0ABV1AJK0</accession>
<feature type="domain" description="Glycosyltransferase 2-like" evidence="6">
    <location>
        <begin position="4"/>
        <end position="175"/>
    </location>
</feature>
<dbReference type="PANTHER" id="PTHR43179:SF12">
    <property type="entry name" value="GALACTOFURANOSYLTRANSFERASE GLFT2"/>
    <property type="match status" value="1"/>
</dbReference>
<keyword evidence="8" id="KW-1185">Reference proteome</keyword>
<protein>
    <submittedName>
        <fullName evidence="7">Glycosyltransferase family 2 protein</fullName>
        <ecNumber evidence="7">2.4.-.-</ecNumber>
    </submittedName>
</protein>
<comment type="pathway">
    <text evidence="1">Cell wall biogenesis; cell wall polysaccharide biosynthesis.</text>
</comment>
<keyword evidence="5" id="KW-1133">Transmembrane helix</keyword>
<evidence type="ECO:0000256" key="5">
    <source>
        <dbReference type="SAM" id="Phobius"/>
    </source>
</evidence>
<dbReference type="InterPro" id="IPR029044">
    <property type="entry name" value="Nucleotide-diphossugar_trans"/>
</dbReference>
<dbReference type="Gene3D" id="3.90.550.10">
    <property type="entry name" value="Spore Coat Polysaccharide Biosynthesis Protein SpsA, Chain A"/>
    <property type="match status" value="1"/>
</dbReference>
<keyword evidence="5" id="KW-0812">Transmembrane</keyword>
<feature type="transmembrane region" description="Helical" evidence="5">
    <location>
        <begin position="243"/>
        <end position="266"/>
    </location>
</feature>
<evidence type="ECO:0000256" key="3">
    <source>
        <dbReference type="ARBA" id="ARBA00022676"/>
    </source>
</evidence>
<dbReference type="PANTHER" id="PTHR43179">
    <property type="entry name" value="RHAMNOSYLTRANSFERASE WBBL"/>
    <property type="match status" value="1"/>
</dbReference>
<name>A0ABV1AJK0_9FIRM</name>
<dbReference type="SUPFAM" id="SSF53448">
    <property type="entry name" value="Nucleotide-diphospho-sugar transferases"/>
    <property type="match status" value="1"/>
</dbReference>
<evidence type="ECO:0000256" key="4">
    <source>
        <dbReference type="ARBA" id="ARBA00022679"/>
    </source>
</evidence>
<comment type="similarity">
    <text evidence="2">Belongs to the glycosyltransferase 2 family.</text>
</comment>
<evidence type="ECO:0000313" key="8">
    <source>
        <dbReference type="Proteomes" id="UP001446032"/>
    </source>
</evidence>
<dbReference type="CDD" id="cd04186">
    <property type="entry name" value="GT_2_like_c"/>
    <property type="match status" value="1"/>
</dbReference>
<dbReference type="Proteomes" id="UP001446032">
    <property type="component" value="Unassembled WGS sequence"/>
</dbReference>
<dbReference type="InterPro" id="IPR001173">
    <property type="entry name" value="Glyco_trans_2-like"/>
</dbReference>
<dbReference type="GO" id="GO:0016757">
    <property type="term" value="F:glycosyltransferase activity"/>
    <property type="evidence" value="ECO:0007669"/>
    <property type="project" value="UniProtKB-KW"/>
</dbReference>